<dbReference type="SUPFAM" id="SSF64518">
    <property type="entry name" value="Phase 1 flagellin"/>
    <property type="match status" value="1"/>
</dbReference>
<comment type="similarity">
    <text evidence="2">Belongs to the bacterial flagellin family.</text>
</comment>
<dbReference type="EMBL" id="CP002382">
    <property type="protein sequence ID" value="AEP10736.1"/>
    <property type="molecule type" value="Genomic_DNA"/>
</dbReference>
<dbReference type="InterPro" id="IPR001492">
    <property type="entry name" value="Flagellin"/>
</dbReference>
<reference evidence="5 6" key="1">
    <citation type="journal article" date="2011" name="BMC Genomics">
        <title>Genomic insights into an obligate epibiotic bacterial predator: Micavibrio aeruginosavorus ARL-13.</title>
        <authorList>
            <person name="Wang Z."/>
            <person name="Kadouri D."/>
            <person name="Wu M."/>
        </authorList>
    </citation>
    <scope>NUCLEOTIDE SEQUENCE [LARGE SCALE GENOMIC DNA]</scope>
    <source>
        <strain evidence="5 6">ARL-13</strain>
    </source>
</reference>
<dbReference type="OrthoDB" id="9758307at2"/>
<dbReference type="AlphaFoldDB" id="G2KNU1"/>
<evidence type="ECO:0000256" key="3">
    <source>
        <dbReference type="ARBA" id="ARBA00023143"/>
    </source>
</evidence>
<dbReference type="Pfam" id="PF00700">
    <property type="entry name" value="Flagellin_C"/>
    <property type="match status" value="1"/>
</dbReference>
<feature type="domain" description="Flagellin C-terminal" evidence="4">
    <location>
        <begin position="267"/>
        <end position="347"/>
    </location>
</feature>
<dbReference type="GO" id="GO:0009288">
    <property type="term" value="C:bacterial-type flagellum"/>
    <property type="evidence" value="ECO:0007669"/>
    <property type="project" value="InterPro"/>
</dbReference>
<evidence type="ECO:0000256" key="2">
    <source>
        <dbReference type="ARBA" id="ARBA00005709"/>
    </source>
</evidence>
<keyword evidence="6" id="KW-1185">Reference proteome</keyword>
<name>G2KNU1_MICAA</name>
<dbReference type="PANTHER" id="PTHR42792:SF1">
    <property type="entry name" value="FLAGELLAR HOOK-ASSOCIATED PROTEIN 3"/>
    <property type="match status" value="1"/>
</dbReference>
<dbReference type="GO" id="GO:0005198">
    <property type="term" value="F:structural molecule activity"/>
    <property type="evidence" value="ECO:0007669"/>
    <property type="project" value="InterPro"/>
</dbReference>
<dbReference type="PANTHER" id="PTHR42792">
    <property type="entry name" value="FLAGELLIN"/>
    <property type="match status" value="1"/>
</dbReference>
<sequence>MTAISTYARSMAQSQQIKLMQMQFSDLQTQLNTGKKTQLLSGLGSDAIVSKRARADFNELQTYIDNIDKSQTRIKMMLKAVEGIKAQATAVADGVINQVQEGEISELGALRDLAEKSYDFILDLMNTRDGNTYLFAGSDSGSQPITDAGTLDTYFATLNAEWAAGTLTVNPPNTNIAEEYISRYTNIPETTMGINGSLVDAKKVMVRADTTVEVDYTVMANQQGFKDILTAVSALRNLGDLEDAPGATYEEQQENFYAVFNNIATQLTNALDKMDEYGTKLSLAEVRISEAKADHKIDQNTLTATIERIENAPIEEVSVKITALATQLNATYQVTAMASQLSLVNFI</sequence>
<accession>G2KNU1</accession>
<evidence type="ECO:0000256" key="1">
    <source>
        <dbReference type="ARBA" id="ARBA00004365"/>
    </source>
</evidence>
<dbReference type="HOGENOM" id="CLU_798795_0_0_5"/>
<dbReference type="Gene3D" id="1.20.1330.10">
    <property type="entry name" value="f41 fragment of flagellin, N-terminal domain"/>
    <property type="match status" value="1"/>
</dbReference>
<evidence type="ECO:0000313" key="6">
    <source>
        <dbReference type="Proteomes" id="UP000009286"/>
    </source>
</evidence>
<evidence type="ECO:0000259" key="4">
    <source>
        <dbReference type="Pfam" id="PF00700"/>
    </source>
</evidence>
<dbReference type="STRING" id="856793.MICA_2434"/>
<evidence type="ECO:0000313" key="5">
    <source>
        <dbReference type="EMBL" id="AEP10736.1"/>
    </source>
</evidence>
<proteinExistence type="inferred from homology"/>
<dbReference type="KEGG" id="mai:MICA_2434"/>
<dbReference type="eggNOG" id="COG1344">
    <property type="taxonomic scope" value="Bacteria"/>
</dbReference>
<gene>
    <name evidence="5" type="ordered locus">MICA_2434</name>
</gene>
<dbReference type="RefSeq" id="WP_014103959.1">
    <property type="nucleotide sequence ID" value="NC_016026.1"/>
</dbReference>
<dbReference type="Proteomes" id="UP000009286">
    <property type="component" value="Chromosome"/>
</dbReference>
<dbReference type="InterPro" id="IPR046358">
    <property type="entry name" value="Flagellin_C"/>
</dbReference>
<organism evidence="5 6">
    <name type="scientific">Micavibrio aeruginosavorus (strain ARL-13)</name>
    <dbReference type="NCBI Taxonomy" id="856793"/>
    <lineage>
        <taxon>Bacteria</taxon>
        <taxon>Pseudomonadati</taxon>
        <taxon>Bdellovibrionota</taxon>
        <taxon>Bdellovibrionia</taxon>
        <taxon>Bdellovibrionales</taxon>
        <taxon>Pseudobdellovibrionaceae</taxon>
        <taxon>Micavibrio</taxon>
    </lineage>
</organism>
<keyword evidence="3" id="KW-0975">Bacterial flagellum</keyword>
<protein>
    <recommendedName>
        <fullName evidence="4">Flagellin C-terminal domain-containing protein</fullName>
    </recommendedName>
</protein>
<comment type="subcellular location">
    <subcellularLocation>
        <location evidence="1">Bacterial flagellum</location>
    </subcellularLocation>
</comment>